<evidence type="ECO:0000313" key="1">
    <source>
        <dbReference type="EMBL" id="KAJ9106987.1"/>
    </source>
</evidence>
<keyword evidence="2" id="KW-1185">Reference proteome</keyword>
<organism evidence="1 2">
    <name type="scientific">Naganishia adeliensis</name>
    <dbReference type="NCBI Taxonomy" id="92952"/>
    <lineage>
        <taxon>Eukaryota</taxon>
        <taxon>Fungi</taxon>
        <taxon>Dikarya</taxon>
        <taxon>Basidiomycota</taxon>
        <taxon>Agaricomycotina</taxon>
        <taxon>Tremellomycetes</taxon>
        <taxon>Filobasidiales</taxon>
        <taxon>Filobasidiaceae</taxon>
        <taxon>Naganishia</taxon>
    </lineage>
</organism>
<dbReference type="Proteomes" id="UP001230649">
    <property type="component" value="Unassembled WGS sequence"/>
</dbReference>
<comment type="caution">
    <text evidence="1">The sequence shown here is derived from an EMBL/GenBank/DDBJ whole genome shotgun (WGS) entry which is preliminary data.</text>
</comment>
<sequence length="1550" mass="175089">MDELSIRSAQQQELESMRAIFLDDWKDLPPVRTAWGTKGETGWWTVRLKRHDDQVGITLKGRLPKGYPTEMPNLSLVDPLLLSSTQVHTLTKLVQEFAKQKKGTAMLFDITTFIEEWIEDHHLPLPMSNSVPTLMEQKTHRDTAKRQAEEEEAREKAAREAAMVEQQGQELAAKLREEEARREAEMRQYEAEERQRRERGNAQQKRNLPPGTLEERKITFPAGRSIIVGDSGVPCDTWIAYGTGRKDGLWTLYDVEGVVADSNGSYENDHGITALKRKIPVCSLQVIDFAATYYTTAPGKKRVEAMFSDLENLVAVRHPNLASIYAVKREEIPGKWPRIYVLTERFPEGGKLRSWLAAVGCLSEDVTKRYMGDILSGLAVLHSHGICHKGINTDQIVLSISDGKQPVIKLAGACYQRQLVDLNRSNPFANSYIEERIPESWLSPEEIDNPYLFTPERDLWHVGVVMCQMLFGSESIIRYDSLKRILEDEDAPHKSTLEVLHGLLHKHHRRRITAKQGAIMLTRQDFESSASPSVFSGSPSTTFFNRSPVVAKSLTEYYNEARSMQSHPVKSRYKDDFEEGEGGYGQVVKARHKLEKRFYAIKKVRLLPTDNVEKVLREVQSLSNINHVRIVRYIQCWLEETDETNQSSEDGEDESGSVSSSDSTDTATNRNISSNIFAPPDFNSLSISKGSNRGFPLIRFGNDSDEDTDDEESSQTESSAMDIPRGNVPLISRTPATPQSEPLKKKTLYIQMEFVEKQTLREAISQGLSEAECWRLFRQILDALDYLASIKIVHRDLKPSNILLDAEGNIKICDFGLSTTETDPLVTLEAMSTSAGGMDMTSGIGTSFYIAPEVLLSKTYGNKADMYSLGIIFFEMCHAMGTGMERVQTLKDIRQPSIKFPPSWRAAEKPNQTQIIRKLLTHDAAARPEAKEVLDSPLLPEGREDSYYAEAIRKVAHPSSVHYPRLVDRLFHAEINMNETESKAIDLTYDAGSTSSNDIIAWLRVVKGKLVELFRRHGAIELNTSLLIPVTPLLVGDQSKAARFLDVKGKLVQLPNDGLLAFARHASHIGLERMKRYQFGCRYSDVTVTGGQPKATGEANFDIISPFRSMASEAELLGIADKIITEFRGLATYNFQLHVSHHLLLDVLLDCIPSHARTDVKAILAELGTMRQKILEKVRLGKQTLDDIEACLIVSSLDEVKRTYRAVFPTATRRLQPAFDDLEKLLANAKLLGVTRPILIRPYMCKYADLFLGGVMFECIRRDDRHNKKDRPYELLAYGGTWVKGIKVQQKHERSFGLWSPSRCDVYIASFGPGQLDLRLELVGELWRAGLNADLQYDDDRVLDDVLRDCTDQNVLYVIIPRPNRPQVKVKNVLRSTEDEVNRNDLCNWLLSGLAEQRRIDRALAQNESGPANVVTDKSGTTPNIPDPFHESDIIILHRPDEEKKTKRHNKSIYFDKVRDFVTAARISGLPVIGVEIPAHHLAPISLNPECLNDDDVWRNISHSLGSDRNYGEALRTALQKLQDQKEPPPFAYIFSLREQKPLIIQLNIR</sequence>
<accession>A0ACC2W5R1</accession>
<dbReference type="EMBL" id="JASBWS010000039">
    <property type="protein sequence ID" value="KAJ9106987.1"/>
    <property type="molecule type" value="Genomic_DNA"/>
</dbReference>
<proteinExistence type="predicted"/>
<reference evidence="1" key="1">
    <citation type="submission" date="2023-04" db="EMBL/GenBank/DDBJ databases">
        <title>Draft Genome sequencing of Naganishia species isolated from polar environments using Oxford Nanopore Technology.</title>
        <authorList>
            <person name="Leo P."/>
            <person name="Venkateswaran K."/>
        </authorList>
    </citation>
    <scope>NUCLEOTIDE SEQUENCE</scope>
    <source>
        <strain evidence="1">MNA-CCFEE 5262</strain>
    </source>
</reference>
<protein>
    <submittedName>
        <fullName evidence="1">Uncharacterized protein</fullName>
    </submittedName>
</protein>
<gene>
    <name evidence="1" type="ORF">QFC20_003887</name>
</gene>
<name>A0ACC2W5R1_9TREE</name>
<evidence type="ECO:0000313" key="2">
    <source>
        <dbReference type="Proteomes" id="UP001230649"/>
    </source>
</evidence>